<protein>
    <submittedName>
        <fullName evidence="4">Uncharacterized protein LOC113417046 isoform X1</fullName>
    </submittedName>
</protein>
<evidence type="ECO:0000256" key="1">
    <source>
        <dbReference type="SAM" id="MobiDB-lite"/>
    </source>
</evidence>
<dbReference type="GeneID" id="113417046"/>
<keyword evidence="3" id="KW-1185">Reference proteome</keyword>
<name>A0A6J1UTP1_9SAUR</name>
<evidence type="ECO:0000313" key="4">
    <source>
        <dbReference type="RefSeq" id="XP_026531014.1"/>
    </source>
</evidence>
<accession>A0A6J1UTP1</accession>
<dbReference type="Proteomes" id="UP000504612">
    <property type="component" value="Unplaced"/>
</dbReference>
<reference evidence="4" key="1">
    <citation type="submission" date="2025-08" db="UniProtKB">
        <authorList>
            <consortium name="RefSeq"/>
        </authorList>
    </citation>
    <scope>IDENTIFICATION</scope>
</reference>
<organism evidence="3 4">
    <name type="scientific">Notechis scutatus</name>
    <name type="common">mainland tiger snake</name>
    <dbReference type="NCBI Taxonomy" id="8663"/>
    <lineage>
        <taxon>Eukaryota</taxon>
        <taxon>Metazoa</taxon>
        <taxon>Chordata</taxon>
        <taxon>Craniata</taxon>
        <taxon>Vertebrata</taxon>
        <taxon>Euteleostomi</taxon>
        <taxon>Lepidosauria</taxon>
        <taxon>Squamata</taxon>
        <taxon>Bifurcata</taxon>
        <taxon>Unidentata</taxon>
        <taxon>Episquamata</taxon>
        <taxon>Toxicofera</taxon>
        <taxon>Serpentes</taxon>
        <taxon>Colubroidea</taxon>
        <taxon>Elapidae</taxon>
        <taxon>Hydrophiinae</taxon>
        <taxon>Notechis</taxon>
    </lineage>
</organism>
<proteinExistence type="predicted"/>
<dbReference type="RefSeq" id="XP_026531014.1">
    <property type="nucleotide sequence ID" value="XM_026675229.1"/>
</dbReference>
<feature type="region of interest" description="Disordered" evidence="1">
    <location>
        <begin position="116"/>
        <end position="139"/>
    </location>
</feature>
<keyword evidence="2" id="KW-0732">Signal</keyword>
<feature type="chain" id="PRO_5026654644" evidence="2">
    <location>
        <begin position="28"/>
        <end position="306"/>
    </location>
</feature>
<evidence type="ECO:0000256" key="2">
    <source>
        <dbReference type="SAM" id="SignalP"/>
    </source>
</evidence>
<dbReference type="KEGG" id="nss:113417046"/>
<gene>
    <name evidence="4" type="primary">LOC113417046</name>
</gene>
<evidence type="ECO:0000313" key="3">
    <source>
        <dbReference type="Proteomes" id="UP000504612"/>
    </source>
</evidence>
<dbReference type="AlphaFoldDB" id="A0A6J1UTP1"/>
<sequence>MKINLVMLFMSELQYLLFFFQSPVSTAKSLLFSTPTGIKPLQQVKSFPKNRLKKEASHDNTNLEEHCTKQTAALLLQSVDISCPSTPTKMKMKSQQQMEQMFSKFLLSDVGKKQGEPLKSQQVARSSAPLHQKESDKRRKHEMCLHCLNHLYYFSLIKMALSKRLLKQSGQFSDIRKGQSVHDLMEYLFPNGHEQSRLKCNKMLIEENTVPCLIHAKQQEMHQKDFPKMLSIPKEKKKLLKQEKHNFYFAQQVEDEKSSAVGEKGITAMPLSLEDVAFYHPVIEPKQIGKYWTNYTGKNSFNHEIY</sequence>
<feature type="signal peptide" evidence="2">
    <location>
        <begin position="1"/>
        <end position="27"/>
    </location>
</feature>